<dbReference type="AlphaFoldDB" id="A0A931I044"/>
<evidence type="ECO:0000313" key="1">
    <source>
        <dbReference type="EMBL" id="MBH0236806.1"/>
    </source>
</evidence>
<accession>A0A931I044</accession>
<reference evidence="1" key="1">
    <citation type="submission" date="2020-12" db="EMBL/GenBank/DDBJ databases">
        <title>Methylobrevis albus sp. nov., isolated from fresh water lack sediment.</title>
        <authorList>
            <person name="Zou Q."/>
        </authorList>
    </citation>
    <scope>NUCLEOTIDE SEQUENCE</scope>
    <source>
        <strain evidence="1">L22</strain>
    </source>
</reference>
<gene>
    <name evidence="1" type="ORF">I5731_03135</name>
</gene>
<dbReference type="Proteomes" id="UP000631694">
    <property type="component" value="Unassembled WGS sequence"/>
</dbReference>
<dbReference type="EMBL" id="JADZLT010000040">
    <property type="protein sequence ID" value="MBH0236806.1"/>
    <property type="molecule type" value="Genomic_DNA"/>
</dbReference>
<evidence type="ECO:0000313" key="2">
    <source>
        <dbReference type="Proteomes" id="UP000631694"/>
    </source>
</evidence>
<name>A0A931I044_9HYPH</name>
<dbReference type="InterPro" id="IPR011009">
    <property type="entry name" value="Kinase-like_dom_sf"/>
</dbReference>
<dbReference type="SUPFAM" id="SSF56112">
    <property type="entry name" value="Protein kinase-like (PK-like)"/>
    <property type="match status" value="1"/>
</dbReference>
<protein>
    <submittedName>
        <fullName evidence="1">Serine/threonine protein phosphatase</fullName>
    </submittedName>
</protein>
<sequence length="292" mass="31176">MTGEPHSPRRRPIANSADALAAGFTIGASDTAAPEIVARADAPGPRIERLARDGRTLWIKRPARDDRPVWLAAQRVLARLVPLDFLKPAPGLDGAGAIAREVGMITALRAGGFHVPEIVYASSRAIVLGDLGPTIAAIARDARASGDRGDLRAALLLASAALARLHAAGHVHGRPSLRDFTFDGETVGFLDFEEMPTAVMPFAVAAARDVWLWSIQVFHAMGPDDTEAILRTYVAGVRPDVEAELKRALRLLAPVARALNRPVTRFGNRELRRSVGGTLVLARLLAERGVAA</sequence>
<comment type="caution">
    <text evidence="1">The sequence shown here is derived from an EMBL/GenBank/DDBJ whole genome shotgun (WGS) entry which is preliminary data.</text>
</comment>
<proteinExistence type="predicted"/>
<organism evidence="1 2">
    <name type="scientific">Methylobrevis albus</name>
    <dbReference type="NCBI Taxonomy" id="2793297"/>
    <lineage>
        <taxon>Bacteria</taxon>
        <taxon>Pseudomonadati</taxon>
        <taxon>Pseudomonadota</taxon>
        <taxon>Alphaproteobacteria</taxon>
        <taxon>Hyphomicrobiales</taxon>
        <taxon>Pleomorphomonadaceae</taxon>
        <taxon>Methylobrevis</taxon>
    </lineage>
</organism>
<dbReference type="RefSeq" id="WP_197309905.1">
    <property type="nucleotide sequence ID" value="NZ_JADZLT010000040.1"/>
</dbReference>
<keyword evidence="2" id="KW-1185">Reference proteome</keyword>